<dbReference type="PROSITE" id="PS50404">
    <property type="entry name" value="GST_NTER"/>
    <property type="match status" value="1"/>
</dbReference>
<dbReference type="InterPro" id="IPR004045">
    <property type="entry name" value="Glutathione_S-Trfase_N"/>
</dbReference>
<keyword evidence="4 9" id="KW-0808">Transferase</keyword>
<reference evidence="9" key="1">
    <citation type="submission" date="2016-03" db="EMBL/GenBank/DDBJ databases">
        <title>RNAseq analyses of the sensorial organs of adult female Aedes albopictus.</title>
        <authorList>
            <person name="Fabrizio L."/>
            <person name="Ribeiro J.M."/>
            <person name="Arca B."/>
        </authorList>
    </citation>
    <scope>NUCLEOTIDE SEQUENCE</scope>
</reference>
<dbReference type="FunFam" id="1.20.1050.10:FF:000007">
    <property type="entry name" value="Glutathione S-transferase 1-1"/>
    <property type="match status" value="1"/>
</dbReference>
<dbReference type="Gene3D" id="3.40.30.10">
    <property type="entry name" value="Glutaredoxin"/>
    <property type="match status" value="1"/>
</dbReference>
<protein>
    <recommendedName>
        <fullName evidence="3">glutathione transferase</fullName>
        <ecNumber evidence="3">2.5.1.18</ecNumber>
    </recommendedName>
    <alternativeName>
        <fullName evidence="5">GST class-theta</fullName>
    </alternativeName>
</protein>
<dbReference type="EMBL" id="GEHC01000041">
    <property type="protein sequence ID" value="JAV47604.1"/>
    <property type="molecule type" value="Transcribed_RNA"/>
</dbReference>
<organism evidence="9">
    <name type="scientific">Aedes albopictus</name>
    <name type="common">Asian tiger mosquito</name>
    <name type="synonym">Stegomyia albopicta</name>
    <dbReference type="NCBI Taxonomy" id="7160"/>
    <lineage>
        <taxon>Eukaryota</taxon>
        <taxon>Metazoa</taxon>
        <taxon>Ecdysozoa</taxon>
        <taxon>Arthropoda</taxon>
        <taxon>Hexapoda</taxon>
        <taxon>Insecta</taxon>
        <taxon>Pterygota</taxon>
        <taxon>Neoptera</taxon>
        <taxon>Endopterygota</taxon>
        <taxon>Diptera</taxon>
        <taxon>Nematocera</taxon>
        <taxon>Culicoidea</taxon>
        <taxon>Culicidae</taxon>
        <taxon>Culicinae</taxon>
        <taxon>Aedini</taxon>
        <taxon>Aedes</taxon>
        <taxon>Stegomyia</taxon>
    </lineage>
</organism>
<dbReference type="FunFam" id="3.40.30.10:FF:000208">
    <property type="entry name" value="glutathione S-transferase 1"/>
    <property type="match status" value="1"/>
</dbReference>
<evidence type="ECO:0000256" key="5">
    <source>
        <dbReference type="ARBA" id="ARBA00041523"/>
    </source>
</evidence>
<dbReference type="AlphaFoldDB" id="A0A1W7R8Y6"/>
<dbReference type="VEuPathDB" id="VectorBase:AALF018089"/>
<dbReference type="EC" id="2.5.1.18" evidence="3"/>
<evidence type="ECO:0000256" key="3">
    <source>
        <dbReference type="ARBA" id="ARBA00012452"/>
    </source>
</evidence>
<dbReference type="CDD" id="cd03045">
    <property type="entry name" value="GST_N_Delta_Epsilon"/>
    <property type="match status" value="1"/>
</dbReference>
<dbReference type="CDD" id="cd03177">
    <property type="entry name" value="GST_C_Delta_Epsilon"/>
    <property type="match status" value="1"/>
</dbReference>
<dbReference type="SFLD" id="SFLDG00358">
    <property type="entry name" value="Main_(cytGST)"/>
    <property type="match status" value="1"/>
</dbReference>
<dbReference type="PROSITE" id="PS51354">
    <property type="entry name" value="GLUTAREDOXIN_2"/>
    <property type="match status" value="1"/>
</dbReference>
<evidence type="ECO:0000259" key="7">
    <source>
        <dbReference type="PROSITE" id="PS50404"/>
    </source>
</evidence>
<evidence type="ECO:0000259" key="8">
    <source>
        <dbReference type="PROSITE" id="PS50405"/>
    </source>
</evidence>
<sequence length="222" mass="24995">MSSSIVLYTTRRTPGGRAVQIVSHILGLDVDVKYVDLSKKEQLSEEFLKLNPFHTVPTLVDNGVPVYDSHAVLIYLVSKYGEDAKDLYPEDSVVRARINAWLHFDSGVLFPRLRGALEPVFYFGMKEIPRERMDAIEQAYNLFEGALKGDFLVGGSLTLADISVTTTLVSLNGTVAMTESKYPKSCAFLKRMEQTMPCYKEYNADILEETKALIKEKLEENK</sequence>
<dbReference type="InterPro" id="IPR040079">
    <property type="entry name" value="Glutathione_S-Trfase"/>
</dbReference>
<evidence type="ECO:0000256" key="6">
    <source>
        <dbReference type="ARBA" id="ARBA00047960"/>
    </source>
</evidence>
<dbReference type="GO" id="GO:0004364">
    <property type="term" value="F:glutathione transferase activity"/>
    <property type="evidence" value="ECO:0007669"/>
    <property type="project" value="UniProtKB-EC"/>
</dbReference>
<proteinExistence type="inferred from homology"/>
<dbReference type="PANTHER" id="PTHR43969">
    <property type="entry name" value="GLUTATHIONE S TRANSFERASE D10, ISOFORM A-RELATED"/>
    <property type="match status" value="1"/>
</dbReference>
<dbReference type="InterPro" id="IPR010987">
    <property type="entry name" value="Glutathione-S-Trfase_C-like"/>
</dbReference>
<evidence type="ECO:0000256" key="1">
    <source>
        <dbReference type="ARBA" id="ARBA00009899"/>
    </source>
</evidence>
<dbReference type="VEuPathDB" id="VectorBase:AALFPA_059739"/>
<dbReference type="InterPro" id="IPR036249">
    <property type="entry name" value="Thioredoxin-like_sf"/>
</dbReference>
<comment type="catalytic activity">
    <reaction evidence="6">
        <text>RX + glutathione = an S-substituted glutathione + a halide anion + H(+)</text>
        <dbReference type="Rhea" id="RHEA:16437"/>
        <dbReference type="ChEBI" id="CHEBI:15378"/>
        <dbReference type="ChEBI" id="CHEBI:16042"/>
        <dbReference type="ChEBI" id="CHEBI:17792"/>
        <dbReference type="ChEBI" id="CHEBI:57925"/>
        <dbReference type="ChEBI" id="CHEBI:90779"/>
        <dbReference type="EC" id="2.5.1.18"/>
    </reaction>
</comment>
<comment type="similarity">
    <text evidence="1">Belongs to the GST superfamily. Theta family.</text>
</comment>
<dbReference type="SUPFAM" id="SSF52833">
    <property type="entry name" value="Thioredoxin-like"/>
    <property type="match status" value="1"/>
</dbReference>
<comment type="subunit">
    <text evidence="2">Homodimer.</text>
</comment>
<dbReference type="PANTHER" id="PTHR43969:SF3">
    <property type="entry name" value="GLUTATHIONE S TRANSFERASE E11, ISOFORM A-RELATED"/>
    <property type="match status" value="1"/>
</dbReference>
<feature type="domain" description="GST C-terminal" evidence="8">
    <location>
        <begin position="91"/>
        <end position="222"/>
    </location>
</feature>
<dbReference type="InterPro" id="IPR036282">
    <property type="entry name" value="Glutathione-S-Trfase_C_sf"/>
</dbReference>
<dbReference type="Gene3D" id="1.20.1050.10">
    <property type="match status" value="1"/>
</dbReference>
<evidence type="ECO:0000256" key="4">
    <source>
        <dbReference type="ARBA" id="ARBA00022679"/>
    </source>
</evidence>
<accession>A0A1W7R8Y6</accession>
<dbReference type="GO" id="GO:0006749">
    <property type="term" value="P:glutathione metabolic process"/>
    <property type="evidence" value="ECO:0007669"/>
    <property type="project" value="TreeGrafter"/>
</dbReference>
<dbReference type="Pfam" id="PF00043">
    <property type="entry name" value="GST_C"/>
    <property type="match status" value="1"/>
</dbReference>
<feature type="domain" description="GST N-terminal" evidence="7">
    <location>
        <begin position="3"/>
        <end position="84"/>
    </location>
</feature>
<evidence type="ECO:0000256" key="2">
    <source>
        <dbReference type="ARBA" id="ARBA00011738"/>
    </source>
</evidence>
<evidence type="ECO:0000313" key="9">
    <source>
        <dbReference type="EMBL" id="JAV47604.1"/>
    </source>
</evidence>
<dbReference type="PROSITE" id="PS50405">
    <property type="entry name" value="GST_CTER"/>
    <property type="match status" value="1"/>
</dbReference>
<dbReference type="SFLD" id="SFLDS00019">
    <property type="entry name" value="Glutathione_Transferase_(cytos"/>
    <property type="match status" value="1"/>
</dbReference>
<dbReference type="VEuPathDB" id="VectorBase:AALC636_034400"/>
<dbReference type="Pfam" id="PF02798">
    <property type="entry name" value="GST_N"/>
    <property type="match status" value="1"/>
</dbReference>
<dbReference type="SUPFAM" id="SSF47616">
    <property type="entry name" value="GST C-terminal domain-like"/>
    <property type="match status" value="1"/>
</dbReference>
<dbReference type="InterPro" id="IPR004046">
    <property type="entry name" value="GST_C"/>
</dbReference>
<name>A0A1W7R8Y6_AEDAL</name>